<dbReference type="PANTHER" id="PTHR37937:SF1">
    <property type="entry name" value="CONJUGATIVE TRANSFER: DNA TRANSPORT"/>
    <property type="match status" value="1"/>
</dbReference>
<organism evidence="8 9">
    <name type="scientific">Borborobacter arsenicus</name>
    <dbReference type="NCBI Taxonomy" id="1851146"/>
    <lineage>
        <taxon>Bacteria</taxon>
        <taxon>Pseudomonadati</taxon>
        <taxon>Pseudomonadota</taxon>
        <taxon>Alphaproteobacteria</taxon>
        <taxon>Hyphomicrobiales</taxon>
        <taxon>Phyllobacteriaceae</taxon>
        <taxon>Borborobacter</taxon>
    </lineage>
</organism>
<comment type="caution">
    <text evidence="8">The sequence shown here is derived from an EMBL/GenBank/DDBJ whole genome shotgun (WGS) entry which is preliminary data.</text>
</comment>
<reference evidence="8 9" key="1">
    <citation type="submission" date="2018-11" db="EMBL/GenBank/DDBJ databases">
        <title>Pseudaminobacter arsenicus sp. nov., an arsenic-resistant bacterium isolated from arsenic-rich aquifers.</title>
        <authorList>
            <person name="Mu Y."/>
        </authorList>
    </citation>
    <scope>NUCLEOTIDE SEQUENCE [LARGE SCALE GENOMIC DNA]</scope>
    <source>
        <strain evidence="8 9">CB3</strain>
    </source>
</reference>
<keyword evidence="6" id="KW-0472">Membrane</keyword>
<name>A0A432VAT2_9HYPH</name>
<evidence type="ECO:0000256" key="5">
    <source>
        <dbReference type="ARBA" id="ARBA00022989"/>
    </source>
</evidence>
<dbReference type="Proteomes" id="UP000281647">
    <property type="component" value="Unassembled WGS sequence"/>
</dbReference>
<dbReference type="InterPro" id="IPR027417">
    <property type="entry name" value="P-loop_NTPase"/>
</dbReference>
<dbReference type="CDD" id="cd01127">
    <property type="entry name" value="TrwB_TraG_TraD_VirD4"/>
    <property type="match status" value="1"/>
</dbReference>
<dbReference type="AlphaFoldDB" id="A0A432VAT2"/>
<evidence type="ECO:0000313" key="9">
    <source>
        <dbReference type="Proteomes" id="UP000281647"/>
    </source>
</evidence>
<comment type="similarity">
    <text evidence="2">Belongs to the VirD4/TraG family.</text>
</comment>
<dbReference type="PANTHER" id="PTHR37937">
    <property type="entry name" value="CONJUGATIVE TRANSFER: DNA TRANSPORT"/>
    <property type="match status" value="1"/>
</dbReference>
<dbReference type="SUPFAM" id="SSF52540">
    <property type="entry name" value="P-loop containing nucleoside triphosphate hydrolases"/>
    <property type="match status" value="1"/>
</dbReference>
<keyword evidence="3" id="KW-1003">Cell membrane</keyword>
<evidence type="ECO:0000256" key="1">
    <source>
        <dbReference type="ARBA" id="ARBA00004651"/>
    </source>
</evidence>
<protein>
    <submittedName>
        <fullName evidence="8">Type IV secretory system conjugative DNA transfer family protein</fullName>
    </submittedName>
</protein>
<feature type="compositionally biased region" description="Basic and acidic residues" evidence="7">
    <location>
        <begin position="596"/>
        <end position="614"/>
    </location>
</feature>
<feature type="region of interest" description="Disordered" evidence="7">
    <location>
        <begin position="589"/>
        <end position="614"/>
    </location>
</feature>
<evidence type="ECO:0000256" key="4">
    <source>
        <dbReference type="ARBA" id="ARBA00022692"/>
    </source>
</evidence>
<dbReference type="Gene3D" id="3.40.50.300">
    <property type="entry name" value="P-loop containing nucleotide triphosphate hydrolases"/>
    <property type="match status" value="1"/>
</dbReference>
<evidence type="ECO:0000256" key="6">
    <source>
        <dbReference type="ARBA" id="ARBA00023136"/>
    </source>
</evidence>
<proteinExistence type="inferred from homology"/>
<keyword evidence="9" id="KW-1185">Reference proteome</keyword>
<dbReference type="OrthoDB" id="9759295at2"/>
<dbReference type="InterPro" id="IPR003688">
    <property type="entry name" value="TraG/VirD4"/>
</dbReference>
<evidence type="ECO:0000313" key="8">
    <source>
        <dbReference type="EMBL" id="RUM99312.1"/>
    </source>
</evidence>
<dbReference type="Pfam" id="PF02534">
    <property type="entry name" value="T4SS-DNA_transf"/>
    <property type="match status" value="1"/>
</dbReference>
<evidence type="ECO:0000256" key="7">
    <source>
        <dbReference type="SAM" id="MobiDB-lite"/>
    </source>
</evidence>
<accession>A0A432VAT2</accession>
<comment type="subcellular location">
    <subcellularLocation>
        <location evidence="1">Cell membrane</location>
        <topology evidence="1">Multi-pass membrane protein</topology>
    </subcellularLocation>
</comment>
<dbReference type="GO" id="GO:0005886">
    <property type="term" value="C:plasma membrane"/>
    <property type="evidence" value="ECO:0007669"/>
    <property type="project" value="UniProtKB-SubCell"/>
</dbReference>
<keyword evidence="5" id="KW-1133">Transmembrane helix</keyword>
<evidence type="ECO:0000256" key="2">
    <source>
        <dbReference type="ARBA" id="ARBA00008806"/>
    </source>
</evidence>
<gene>
    <name evidence="8" type="ORF">EET67_03905</name>
</gene>
<sequence length="614" mass="67611">MARCCMYRSNARRMRPRSAKSNRFLVSAVRAVSMPQPDQPLPNPGIRLRVYFQNTHTVLHKSAGRKTVMANPQRQGSSISMFALAAACAWGAWSVPNDAAQWFLAASGAVAVIAGTDRRRAEQDRERKRRAAETPSGVYGTASFMTGEEAARAGLTNPAGLFLGALEGRMLFHTGKAHCISVAPARSGKGTSAVIPNLLHSQASTYIIDPKGELAGVTARHRRETFGQKVIVLNPWGLHGLPKHRFNPLAYLIDIYEDETIRRGLTEEVAALALQLVPEPEDARNKFFREGSRKLLRAIMLHFASRGRPAYCTLPDLWRVLQNATRMDETLIEMAGSDALGGVVADFADDIARTLEKNPESFQSFIEGATQAVSIFDPAGWLADSVMASDFSFAELKTGKVSVYLVIPPDRVATHGAWLGLLTRQAITAVARQPGNTPVLFMLDEFANMGKLAGLSESLTLLPGLGVRVWIIVQSLDQLRTVYGREATNTILSQAEVQQFFAVQDHGLAKMLSDALGQRTVKTLSVNLGRKEDDDPGESRAEAARPLMSPDEIRLMPTGQQILLIQSHPPIRAQRVPFWTVAPWRDWATPNPVEGAHPRPEPTFRLNYREKRDD</sequence>
<evidence type="ECO:0000256" key="3">
    <source>
        <dbReference type="ARBA" id="ARBA00022475"/>
    </source>
</evidence>
<keyword evidence="4" id="KW-0812">Transmembrane</keyword>
<dbReference type="InterPro" id="IPR051539">
    <property type="entry name" value="T4SS-coupling_protein"/>
</dbReference>
<dbReference type="EMBL" id="RKST01000002">
    <property type="protein sequence ID" value="RUM99312.1"/>
    <property type="molecule type" value="Genomic_DNA"/>
</dbReference>